<accession>A0ABQ1BTX4</accession>
<evidence type="ECO:0000256" key="1">
    <source>
        <dbReference type="SAM" id="MobiDB-lite"/>
    </source>
</evidence>
<evidence type="ECO:0000313" key="4">
    <source>
        <dbReference type="EMBL" id="GFG67184.1"/>
    </source>
</evidence>
<comment type="caution">
    <text evidence="4">The sequence shown here is derived from an EMBL/GenBank/DDBJ whole genome shotgun (WGS) entry which is preliminary data.</text>
</comment>
<dbReference type="Pfam" id="PF02371">
    <property type="entry name" value="Transposase_20"/>
    <property type="match status" value="1"/>
</dbReference>
<evidence type="ECO:0000313" key="5">
    <source>
        <dbReference type="Proteomes" id="UP000465306"/>
    </source>
</evidence>
<proteinExistence type="predicted"/>
<dbReference type="NCBIfam" id="NF033542">
    <property type="entry name" value="transpos_IS110"/>
    <property type="match status" value="1"/>
</dbReference>
<evidence type="ECO:0000259" key="2">
    <source>
        <dbReference type="Pfam" id="PF01548"/>
    </source>
</evidence>
<evidence type="ECO:0000259" key="3">
    <source>
        <dbReference type="Pfam" id="PF02371"/>
    </source>
</evidence>
<protein>
    <submittedName>
        <fullName evidence="4">IS110 family transposase</fullName>
    </submittedName>
</protein>
<dbReference type="InterPro" id="IPR002525">
    <property type="entry name" value="Transp_IS110-like_N"/>
</dbReference>
<reference evidence="4 5" key="1">
    <citation type="journal article" date="2019" name="Emerg. Microbes Infect.">
        <title>Comprehensive subspecies identification of 175 nontuberculous mycobacteria species based on 7547 genomic profiles.</title>
        <authorList>
            <person name="Matsumoto Y."/>
            <person name="Kinjo T."/>
            <person name="Motooka D."/>
            <person name="Nabeya D."/>
            <person name="Jung N."/>
            <person name="Uechi K."/>
            <person name="Horii T."/>
            <person name="Iida T."/>
            <person name="Fujita J."/>
            <person name="Nakamura S."/>
        </authorList>
    </citation>
    <scope>NUCLEOTIDE SEQUENCE [LARGE SCALE GENOMIC DNA]</scope>
    <source>
        <strain evidence="4 5">JCM 13573</strain>
    </source>
</reference>
<sequence>MIAVDPHKGSWTAAAVDAALVPLATIRVPVSRDGYRTLRRFARRWPHADWAIEGASGLGAPLTTRLHAEGIEVLDVPAKLAARVRLLSSGHGRKNDNADALSVGIAALTSHALNSAQNTAETTALRAIVEHRDDLVKVRTQTINRLHVVLTKLVLAGAGRNLTADQAAGLLRAARPRHPASKALRNLALDLISEVRQLDRRITKATNDIDGAVTATGTNLTQLAGIGALTAGKILARVGDITRFRSAAAFASYTGTAPIEASSGDVVRHRLSRAGDRQLNYCLHVMALTQIRRPSPGKTYYLRKRSEGKAAKKPCAASNGAYLTLSTANYSAKLPDSGLTRRDTWGRLRSPARPAKTPTPTLRTKSLNRAS</sequence>
<feature type="compositionally biased region" description="Polar residues" evidence="1">
    <location>
        <begin position="358"/>
        <end position="371"/>
    </location>
</feature>
<dbReference type="InterPro" id="IPR003346">
    <property type="entry name" value="Transposase_20"/>
</dbReference>
<name>A0ABQ1BTX4_9MYCO</name>
<feature type="domain" description="Transposase IS110-like N-terminal" evidence="2">
    <location>
        <begin position="3"/>
        <end position="152"/>
    </location>
</feature>
<organism evidence="4 5">
    <name type="scientific">Mycobacterium kubicae</name>
    <dbReference type="NCBI Taxonomy" id="120959"/>
    <lineage>
        <taxon>Bacteria</taxon>
        <taxon>Bacillati</taxon>
        <taxon>Actinomycetota</taxon>
        <taxon>Actinomycetes</taxon>
        <taxon>Mycobacteriales</taxon>
        <taxon>Mycobacteriaceae</taxon>
        <taxon>Mycobacterium</taxon>
        <taxon>Mycobacterium simiae complex</taxon>
    </lineage>
</organism>
<dbReference type="Pfam" id="PF01548">
    <property type="entry name" value="DEDD_Tnp_IS110"/>
    <property type="match status" value="1"/>
</dbReference>
<dbReference type="InterPro" id="IPR047650">
    <property type="entry name" value="Transpos_IS110"/>
</dbReference>
<feature type="domain" description="Transposase IS116/IS110/IS902 C-terminal" evidence="3">
    <location>
        <begin position="219"/>
        <end position="301"/>
    </location>
</feature>
<dbReference type="EMBL" id="BLKU01000005">
    <property type="protein sequence ID" value="GFG67184.1"/>
    <property type="molecule type" value="Genomic_DNA"/>
</dbReference>
<dbReference type="PANTHER" id="PTHR33055">
    <property type="entry name" value="TRANSPOSASE FOR INSERTION SEQUENCE ELEMENT IS1111A"/>
    <property type="match status" value="1"/>
</dbReference>
<dbReference type="Proteomes" id="UP000465306">
    <property type="component" value="Unassembled WGS sequence"/>
</dbReference>
<dbReference type="PANTHER" id="PTHR33055:SF16">
    <property type="entry name" value="TRANSPOSASE FOR INSERTION SEQUENCE ELEMENT IS1547"/>
    <property type="match status" value="1"/>
</dbReference>
<keyword evidence="5" id="KW-1185">Reference proteome</keyword>
<gene>
    <name evidence="4" type="ORF">MKUB_46740</name>
</gene>
<feature type="region of interest" description="Disordered" evidence="1">
    <location>
        <begin position="335"/>
        <end position="371"/>
    </location>
</feature>